<dbReference type="AlphaFoldDB" id="A0A222EAZ3"/>
<sequence>MPTNAKTVFIVGAGASCEFGLPAGEELKTKISKLCGEYPKESLNTTDETLRKAIEALAKDSSETASRNSKSLLFEKLPIIRDNMPLAPSIDNFLDTHREDRELVNVGKLAIAVAIRKAENASSLFVDKSNMYNRFNPSKMDRNWITELFKVLVSQRNFSDFLEALGSTHFVSFNYDRCIHQFIFNAARQYFNLSDRDSKSVLDQLQVHYPYGSVGSLNLDQFGIDNFGEDIDAKAAAGAVTSLRTFTEGASEGFSAEFRELFSDHTLLVFLGFGFLPLNMKMLFRGGRLPVKSVVATTKGQSEHSAKALREEFKRIFGKSYSNGHWEKLGSLNIHTVNDTCSDLFWQFNRLIYQNLVP</sequence>
<dbReference type="OrthoDB" id="7060209at2"/>
<dbReference type="RefSeq" id="WP_157733609.1">
    <property type="nucleotide sequence ID" value="NZ_CP022540.1"/>
</dbReference>
<dbReference type="KEGG" id="aht:ANTHELSMS3_04532"/>
<evidence type="ECO:0000313" key="1">
    <source>
        <dbReference type="EMBL" id="ASP23131.1"/>
    </source>
</evidence>
<protein>
    <recommendedName>
        <fullName evidence="3">SIR2-like domain-containing protein</fullName>
    </recommendedName>
</protein>
<dbReference type="PROSITE" id="PS51257">
    <property type="entry name" value="PROKAR_LIPOPROTEIN"/>
    <property type="match status" value="1"/>
</dbReference>
<evidence type="ECO:0000313" key="2">
    <source>
        <dbReference type="Proteomes" id="UP000203589"/>
    </source>
</evidence>
<dbReference type="Proteomes" id="UP000203589">
    <property type="component" value="Chromosome"/>
</dbReference>
<accession>A0A222EAZ3</accession>
<keyword evidence="2" id="KW-1185">Reference proteome</keyword>
<organism evidence="1 2">
    <name type="scientific">Antarctobacter heliothermus</name>
    <dbReference type="NCBI Taxonomy" id="74033"/>
    <lineage>
        <taxon>Bacteria</taxon>
        <taxon>Pseudomonadati</taxon>
        <taxon>Pseudomonadota</taxon>
        <taxon>Alphaproteobacteria</taxon>
        <taxon>Rhodobacterales</taxon>
        <taxon>Roseobacteraceae</taxon>
        <taxon>Antarctobacter</taxon>
    </lineage>
</organism>
<gene>
    <name evidence="1" type="ORF">ANTHELSMS3_04532</name>
</gene>
<evidence type="ECO:0008006" key="3">
    <source>
        <dbReference type="Google" id="ProtNLM"/>
    </source>
</evidence>
<dbReference type="EMBL" id="CP022540">
    <property type="protein sequence ID" value="ASP23131.1"/>
    <property type="molecule type" value="Genomic_DNA"/>
</dbReference>
<proteinExistence type="predicted"/>
<name>A0A222EAZ3_9RHOB</name>
<reference evidence="1 2" key="1">
    <citation type="submission" date="2017-07" db="EMBL/GenBank/DDBJ databases">
        <title>Genome Sequence of Antarctobacter heliothermus Strain SMS3 Isolated from a culture of the Diatom Skeletonema marinoi.</title>
        <authorList>
            <person name="Topel M."/>
            <person name="Pinder M.I.M."/>
            <person name="Johansson O.N."/>
            <person name="Kourtchenko O."/>
            <person name="Godhe A."/>
            <person name="Clarke A.K."/>
        </authorList>
    </citation>
    <scope>NUCLEOTIDE SEQUENCE [LARGE SCALE GENOMIC DNA]</scope>
    <source>
        <strain evidence="1 2">SMS3</strain>
    </source>
</reference>